<evidence type="ECO:0000313" key="2">
    <source>
        <dbReference type="EMBL" id="GAX22136.1"/>
    </source>
</evidence>
<evidence type="ECO:0000313" key="3">
    <source>
        <dbReference type="Proteomes" id="UP000198406"/>
    </source>
</evidence>
<keyword evidence="1" id="KW-0732">Signal</keyword>
<evidence type="ECO:0000256" key="1">
    <source>
        <dbReference type="SAM" id="SignalP"/>
    </source>
</evidence>
<comment type="caution">
    <text evidence="2">The sequence shown here is derived from an EMBL/GenBank/DDBJ whole genome shotgun (WGS) entry which is preliminary data.</text>
</comment>
<gene>
    <name evidence="2" type="ORF">FisN_39Lh001</name>
</gene>
<sequence>MKTITLLLISAALVPQAGAISSPNLPATPERRACPFFLWDVSSALLYRWCKYLMRDCLYEGKGGHRFLLIPPGSMLQLLHPLRRYSTDRCVFCGGAFHDHLELWWSQKHLYKPFDLHLDMLLKKGVEEKVVSPPQRRKGKYNKGIAPAVMSTEHVFHRRYVQEEAKEEIQRKIKQKRSNDMPEWEERQIGPVHYTIPYPRQFSFFALVIREIVARGVDFLIALEQFDNAKERTKSQLVPTLGAVL</sequence>
<reference evidence="2 3" key="1">
    <citation type="journal article" date="2015" name="Plant Cell">
        <title>Oil accumulation by the oleaginous diatom Fistulifera solaris as revealed by the genome and transcriptome.</title>
        <authorList>
            <person name="Tanaka T."/>
            <person name="Maeda Y."/>
            <person name="Veluchamy A."/>
            <person name="Tanaka M."/>
            <person name="Abida H."/>
            <person name="Marechal E."/>
            <person name="Bowler C."/>
            <person name="Muto M."/>
            <person name="Sunaga Y."/>
            <person name="Tanaka M."/>
            <person name="Yoshino T."/>
            <person name="Taniguchi T."/>
            <person name="Fukuda Y."/>
            <person name="Nemoto M."/>
            <person name="Matsumoto M."/>
            <person name="Wong P.S."/>
            <person name="Aburatani S."/>
            <person name="Fujibuchi W."/>
        </authorList>
    </citation>
    <scope>NUCLEOTIDE SEQUENCE [LARGE SCALE GENOMIC DNA]</scope>
    <source>
        <strain evidence="2 3">JPCC DA0580</strain>
    </source>
</reference>
<feature type="chain" id="PRO_5012238753" evidence="1">
    <location>
        <begin position="20"/>
        <end position="245"/>
    </location>
</feature>
<dbReference type="OrthoDB" id="48559at2759"/>
<feature type="signal peptide" evidence="1">
    <location>
        <begin position="1"/>
        <end position="19"/>
    </location>
</feature>
<dbReference type="Proteomes" id="UP000198406">
    <property type="component" value="Unassembled WGS sequence"/>
</dbReference>
<proteinExistence type="predicted"/>
<keyword evidence="3" id="KW-1185">Reference proteome</keyword>
<accession>A0A1Z5K7D4</accession>
<name>A0A1Z5K7D4_FISSO</name>
<dbReference type="InParanoid" id="A0A1Z5K7D4"/>
<protein>
    <submittedName>
        <fullName evidence="2">Uncharacterized protein</fullName>
    </submittedName>
</protein>
<dbReference type="AlphaFoldDB" id="A0A1Z5K7D4"/>
<dbReference type="EMBL" id="BDSP01000178">
    <property type="protein sequence ID" value="GAX22136.1"/>
    <property type="molecule type" value="Genomic_DNA"/>
</dbReference>
<organism evidence="2 3">
    <name type="scientific">Fistulifera solaris</name>
    <name type="common">Oleaginous diatom</name>
    <dbReference type="NCBI Taxonomy" id="1519565"/>
    <lineage>
        <taxon>Eukaryota</taxon>
        <taxon>Sar</taxon>
        <taxon>Stramenopiles</taxon>
        <taxon>Ochrophyta</taxon>
        <taxon>Bacillariophyta</taxon>
        <taxon>Bacillariophyceae</taxon>
        <taxon>Bacillariophycidae</taxon>
        <taxon>Naviculales</taxon>
        <taxon>Naviculaceae</taxon>
        <taxon>Fistulifera</taxon>
    </lineage>
</organism>